<dbReference type="Proteomes" id="UP000618460">
    <property type="component" value="Unassembled WGS sequence"/>
</dbReference>
<comment type="caution">
    <text evidence="1">The sequence shown here is derived from an EMBL/GenBank/DDBJ whole genome shotgun (WGS) entry which is preliminary data.</text>
</comment>
<dbReference type="AlphaFoldDB" id="A0A917TNK2"/>
<dbReference type="EMBL" id="BMLG01000006">
    <property type="protein sequence ID" value="GGM30588.1"/>
    <property type="molecule type" value="Genomic_DNA"/>
</dbReference>
<protein>
    <submittedName>
        <fullName evidence="1">Uncharacterized protein</fullName>
    </submittedName>
</protein>
<evidence type="ECO:0000313" key="1">
    <source>
        <dbReference type="EMBL" id="GGM30588.1"/>
    </source>
</evidence>
<gene>
    <name evidence="1" type="ORF">GCM10011351_15920</name>
</gene>
<proteinExistence type="predicted"/>
<name>A0A917TNK2_9BACI</name>
<evidence type="ECO:0000313" key="2">
    <source>
        <dbReference type="Proteomes" id="UP000618460"/>
    </source>
</evidence>
<dbReference type="RefSeq" id="WP_162879153.1">
    <property type="nucleotide sequence ID" value="NZ_BMLG01000006.1"/>
</dbReference>
<organism evidence="1 2">
    <name type="scientific">Paraliobacillus quinghaiensis</name>
    <dbReference type="NCBI Taxonomy" id="470815"/>
    <lineage>
        <taxon>Bacteria</taxon>
        <taxon>Bacillati</taxon>
        <taxon>Bacillota</taxon>
        <taxon>Bacilli</taxon>
        <taxon>Bacillales</taxon>
        <taxon>Bacillaceae</taxon>
        <taxon>Paraliobacillus</taxon>
    </lineage>
</organism>
<reference evidence="1" key="1">
    <citation type="journal article" date="2014" name="Int. J. Syst. Evol. Microbiol.">
        <title>Complete genome sequence of Corynebacterium casei LMG S-19264T (=DSM 44701T), isolated from a smear-ripened cheese.</title>
        <authorList>
            <consortium name="US DOE Joint Genome Institute (JGI-PGF)"/>
            <person name="Walter F."/>
            <person name="Albersmeier A."/>
            <person name="Kalinowski J."/>
            <person name="Ruckert C."/>
        </authorList>
    </citation>
    <scope>NUCLEOTIDE SEQUENCE</scope>
    <source>
        <strain evidence="1">CGMCC 1.6333</strain>
    </source>
</reference>
<sequence>MTLLENTNRFSACDVNSRSFPCPVGTAQVEDPLGEVFFFTKLAETEPTERESIW</sequence>
<keyword evidence="2" id="KW-1185">Reference proteome</keyword>
<accession>A0A917TNK2</accession>
<reference evidence="1" key="2">
    <citation type="submission" date="2020-09" db="EMBL/GenBank/DDBJ databases">
        <authorList>
            <person name="Sun Q."/>
            <person name="Zhou Y."/>
        </authorList>
    </citation>
    <scope>NUCLEOTIDE SEQUENCE</scope>
    <source>
        <strain evidence="1">CGMCC 1.6333</strain>
    </source>
</reference>